<evidence type="ECO:0000313" key="1">
    <source>
        <dbReference type="EMBL" id="EDX77460.1"/>
    </source>
</evidence>
<dbReference type="EMBL" id="DS989844">
    <property type="protein sequence ID" value="EDX77460.1"/>
    <property type="molecule type" value="Genomic_DNA"/>
</dbReference>
<dbReference type="Proteomes" id="UP000003835">
    <property type="component" value="Unassembled WGS sequence"/>
</dbReference>
<gene>
    <name evidence="1" type="ORF">MC7420_597</name>
</gene>
<sequence>MVPKVLIDVSTAIILAHGDLIECAARERLQKAWQGILLH</sequence>
<keyword evidence="2" id="KW-1185">Reference proteome</keyword>
<dbReference type="HOGENOM" id="CLU_3307916_0_0_3"/>
<dbReference type="STRING" id="118168.MC7420_597"/>
<organism evidence="1 2">
    <name type="scientific">Coleofasciculus chthonoplastes PCC 7420</name>
    <dbReference type="NCBI Taxonomy" id="118168"/>
    <lineage>
        <taxon>Bacteria</taxon>
        <taxon>Bacillati</taxon>
        <taxon>Cyanobacteriota</taxon>
        <taxon>Cyanophyceae</taxon>
        <taxon>Coleofasciculales</taxon>
        <taxon>Coleofasciculaceae</taxon>
        <taxon>Coleofasciculus</taxon>
    </lineage>
</organism>
<evidence type="ECO:0000313" key="2">
    <source>
        <dbReference type="Proteomes" id="UP000003835"/>
    </source>
</evidence>
<name>B4VKR4_9CYAN</name>
<reference evidence="1 2" key="1">
    <citation type="submission" date="2008-07" db="EMBL/GenBank/DDBJ databases">
        <authorList>
            <person name="Tandeau de Marsac N."/>
            <person name="Ferriera S."/>
            <person name="Johnson J."/>
            <person name="Kravitz S."/>
            <person name="Beeson K."/>
            <person name="Sutton G."/>
            <person name="Rogers Y.-H."/>
            <person name="Friedman R."/>
            <person name="Frazier M."/>
            <person name="Venter J.C."/>
        </authorList>
    </citation>
    <scope>NUCLEOTIDE SEQUENCE [LARGE SCALE GENOMIC DNA]</scope>
    <source>
        <strain evidence="1 2">PCC 7420</strain>
    </source>
</reference>
<protein>
    <submittedName>
        <fullName evidence="1">Uncharacterized protein</fullName>
    </submittedName>
</protein>
<dbReference type="AlphaFoldDB" id="B4VKR4"/>
<accession>B4VKR4</accession>
<proteinExistence type="predicted"/>